<dbReference type="AlphaFoldDB" id="A0AAV8WU23"/>
<feature type="compositionally biased region" description="Basic and acidic residues" evidence="2">
    <location>
        <begin position="223"/>
        <end position="233"/>
    </location>
</feature>
<evidence type="ECO:0000259" key="3">
    <source>
        <dbReference type="PROSITE" id="PS50235"/>
    </source>
</evidence>
<evidence type="ECO:0000256" key="1">
    <source>
        <dbReference type="ARBA" id="ARBA00009085"/>
    </source>
</evidence>
<feature type="domain" description="USP" evidence="3">
    <location>
        <begin position="1"/>
        <end position="199"/>
    </location>
</feature>
<dbReference type="SUPFAM" id="SSF54001">
    <property type="entry name" value="Cysteine proteinases"/>
    <property type="match status" value="1"/>
</dbReference>
<organism evidence="4 5">
    <name type="scientific">Rhamnusium bicolor</name>
    <dbReference type="NCBI Taxonomy" id="1586634"/>
    <lineage>
        <taxon>Eukaryota</taxon>
        <taxon>Metazoa</taxon>
        <taxon>Ecdysozoa</taxon>
        <taxon>Arthropoda</taxon>
        <taxon>Hexapoda</taxon>
        <taxon>Insecta</taxon>
        <taxon>Pterygota</taxon>
        <taxon>Neoptera</taxon>
        <taxon>Endopterygota</taxon>
        <taxon>Coleoptera</taxon>
        <taxon>Polyphaga</taxon>
        <taxon>Cucujiformia</taxon>
        <taxon>Chrysomeloidea</taxon>
        <taxon>Cerambycidae</taxon>
        <taxon>Lepturinae</taxon>
        <taxon>Rhagiini</taxon>
        <taxon>Rhamnusium</taxon>
    </lineage>
</organism>
<dbReference type="GO" id="GO:0005829">
    <property type="term" value="C:cytosol"/>
    <property type="evidence" value="ECO:0007669"/>
    <property type="project" value="TreeGrafter"/>
</dbReference>
<dbReference type="EMBL" id="JANEYF010004833">
    <property type="protein sequence ID" value="KAJ8929944.1"/>
    <property type="molecule type" value="Genomic_DNA"/>
</dbReference>
<dbReference type="GO" id="GO:0016579">
    <property type="term" value="P:protein deubiquitination"/>
    <property type="evidence" value="ECO:0007669"/>
    <property type="project" value="InterPro"/>
</dbReference>
<dbReference type="InterPro" id="IPR050164">
    <property type="entry name" value="Peptidase_C19"/>
</dbReference>
<dbReference type="Proteomes" id="UP001162156">
    <property type="component" value="Unassembled WGS sequence"/>
</dbReference>
<evidence type="ECO:0000256" key="2">
    <source>
        <dbReference type="SAM" id="MobiDB-lite"/>
    </source>
</evidence>
<accession>A0AAV8WU23</accession>
<evidence type="ECO:0000313" key="4">
    <source>
        <dbReference type="EMBL" id="KAJ8929944.1"/>
    </source>
</evidence>
<dbReference type="Pfam" id="PF00443">
    <property type="entry name" value="UCH"/>
    <property type="match status" value="1"/>
</dbReference>
<sequence>MNTEGAAAVTDTQTIVQQSFGGRTITVSRCGECATKSERADNFRELQLSFPNNSDNQSVQTLLEYYLQPEKLSGDNQYHCDICGMLTDGERITKIVEAPPRLILTLKHFRYDPASQQRTKLLQRVKLDKHVRLEKYQYELYAAVVHCGSSVDSGHYYTFAKDKTDWYKFNDCSVMKTTSDDLCKLRPPETPYILFYGRQDISEPENLPCTVFSNRLQLALTKDQSEYDSEKRQQPLKIHNIRQNRNDEPPPPGCGGGGFSSTAGNMFVC</sequence>
<protein>
    <recommendedName>
        <fullName evidence="3">USP domain-containing protein</fullName>
    </recommendedName>
</protein>
<keyword evidence="5" id="KW-1185">Reference proteome</keyword>
<dbReference type="PANTHER" id="PTHR24006">
    <property type="entry name" value="UBIQUITIN CARBOXYL-TERMINAL HYDROLASE"/>
    <property type="match status" value="1"/>
</dbReference>
<comment type="similarity">
    <text evidence="1">Belongs to the peptidase C19 family.</text>
</comment>
<name>A0AAV8WU23_9CUCU</name>
<comment type="caution">
    <text evidence="4">The sequence shown here is derived from an EMBL/GenBank/DDBJ whole genome shotgun (WGS) entry which is preliminary data.</text>
</comment>
<dbReference type="PANTHER" id="PTHR24006:SF908">
    <property type="entry name" value="DEUBIQUITINATING APOPTOTIC INHIBITOR, ISOFORM A"/>
    <property type="match status" value="1"/>
</dbReference>
<dbReference type="GO" id="GO:0005634">
    <property type="term" value="C:nucleus"/>
    <property type="evidence" value="ECO:0007669"/>
    <property type="project" value="TreeGrafter"/>
</dbReference>
<dbReference type="Gene3D" id="3.90.70.10">
    <property type="entry name" value="Cysteine proteinases"/>
    <property type="match status" value="1"/>
</dbReference>
<dbReference type="InterPro" id="IPR028889">
    <property type="entry name" value="USP"/>
</dbReference>
<dbReference type="PROSITE" id="PS50235">
    <property type="entry name" value="USP_3"/>
    <property type="match status" value="1"/>
</dbReference>
<reference evidence="4" key="1">
    <citation type="journal article" date="2023" name="Insect Mol. Biol.">
        <title>Genome sequencing provides insights into the evolution of gene families encoding plant cell wall-degrading enzymes in longhorned beetles.</title>
        <authorList>
            <person name="Shin N.R."/>
            <person name="Okamura Y."/>
            <person name="Kirsch R."/>
            <person name="Pauchet Y."/>
        </authorList>
    </citation>
    <scope>NUCLEOTIDE SEQUENCE</scope>
    <source>
        <strain evidence="4">RBIC_L_NR</strain>
    </source>
</reference>
<feature type="region of interest" description="Disordered" evidence="2">
    <location>
        <begin position="223"/>
        <end position="259"/>
    </location>
</feature>
<dbReference type="InterPro" id="IPR001394">
    <property type="entry name" value="Peptidase_C19_UCH"/>
</dbReference>
<gene>
    <name evidence="4" type="ORF">NQ314_017309</name>
</gene>
<dbReference type="GO" id="GO:0004843">
    <property type="term" value="F:cysteine-type deubiquitinase activity"/>
    <property type="evidence" value="ECO:0007669"/>
    <property type="project" value="InterPro"/>
</dbReference>
<proteinExistence type="inferred from homology"/>
<dbReference type="InterPro" id="IPR038765">
    <property type="entry name" value="Papain-like_cys_pep_sf"/>
</dbReference>
<evidence type="ECO:0000313" key="5">
    <source>
        <dbReference type="Proteomes" id="UP001162156"/>
    </source>
</evidence>